<name>G0VD50_NAUCA</name>
<organism evidence="2 3">
    <name type="scientific">Naumovozyma castellii</name>
    <name type="common">Yeast</name>
    <name type="synonym">Saccharomyces castellii</name>
    <dbReference type="NCBI Taxonomy" id="27288"/>
    <lineage>
        <taxon>Eukaryota</taxon>
        <taxon>Fungi</taxon>
        <taxon>Dikarya</taxon>
        <taxon>Ascomycota</taxon>
        <taxon>Saccharomycotina</taxon>
        <taxon>Saccharomycetes</taxon>
        <taxon>Saccharomycetales</taxon>
        <taxon>Saccharomycetaceae</taxon>
        <taxon>Naumovozyma</taxon>
    </lineage>
</organism>
<feature type="coiled-coil region" evidence="1">
    <location>
        <begin position="67"/>
        <end position="115"/>
    </location>
</feature>
<dbReference type="EMBL" id="HE576754">
    <property type="protein sequence ID" value="CCC69412.1"/>
    <property type="molecule type" value="Genomic_DNA"/>
</dbReference>
<keyword evidence="3" id="KW-1185">Reference proteome</keyword>
<evidence type="ECO:0000313" key="2">
    <source>
        <dbReference type="EMBL" id="CCC69412.1"/>
    </source>
</evidence>
<dbReference type="OMA" id="SINSEMQ"/>
<dbReference type="InParanoid" id="G0VD50"/>
<dbReference type="GeneID" id="96902993"/>
<dbReference type="RefSeq" id="XP_003675776.1">
    <property type="nucleotide sequence ID" value="XM_003675728.1"/>
</dbReference>
<dbReference type="Proteomes" id="UP000001640">
    <property type="component" value="Chromosome 3"/>
</dbReference>
<reference evidence="2 3" key="1">
    <citation type="journal article" date="2011" name="Proc. Natl. Acad. Sci. U.S.A.">
        <title>Evolutionary erosion of yeast sex chromosomes by mating-type switching accidents.</title>
        <authorList>
            <person name="Gordon J.L."/>
            <person name="Armisen D."/>
            <person name="Proux-Wera E."/>
            <person name="Oheigeartaigh S.S."/>
            <person name="Byrne K.P."/>
            <person name="Wolfe K.H."/>
        </authorList>
    </citation>
    <scope>NUCLEOTIDE SEQUENCE [LARGE SCALE GENOMIC DNA]</scope>
    <source>
        <strain evidence="3">ATCC 76901 / BCRC 22586 / CBS 4309 / NBRC 1992 / NRRL Y-12630</strain>
    </source>
</reference>
<dbReference type="KEGG" id="ncs:NCAS_0C04220"/>
<proteinExistence type="predicted"/>
<feature type="coiled-coil region" evidence="1">
    <location>
        <begin position="188"/>
        <end position="215"/>
    </location>
</feature>
<evidence type="ECO:0000313" key="3">
    <source>
        <dbReference type="Proteomes" id="UP000001640"/>
    </source>
</evidence>
<reference key="2">
    <citation type="submission" date="2011-08" db="EMBL/GenBank/DDBJ databases">
        <title>Genome sequence of Naumovozyma castellii.</title>
        <authorList>
            <person name="Gordon J.L."/>
            <person name="Armisen D."/>
            <person name="Proux-Wera E."/>
            <person name="OhEigeartaigh S.S."/>
            <person name="Byrne K.P."/>
            <person name="Wolfe K.H."/>
        </authorList>
    </citation>
    <scope>NUCLEOTIDE SEQUENCE</scope>
    <source>
        <strain>Type strain:CBS 4309</strain>
    </source>
</reference>
<protein>
    <submittedName>
        <fullName evidence="2">Uncharacterized protein</fullName>
    </submittedName>
</protein>
<accession>G0VD50</accession>
<gene>
    <name evidence="2" type="primary">NCAS0C04220</name>
    <name evidence="2" type="ordered locus">NCAS_0C04220</name>
</gene>
<sequence length="455" mass="52884">MYSPQGTDRNTSTIDVSEGLKPFDPVLAEERSAPALEFQASGSCNYDEHSLGDSILELSTEFSSVAEDESQKKINHLKALLQEKNRQILELQRFNSEKKELEREYQQKIELLNKTLVVEDVSLKESVIRITKSKCESEEENQLYNTSKEKLKFWKTNDNYDSVDKNYYLMTTLFLPFLKNSIRNIQNCKLLTRDAENLLNKLESIQVENNSKIDNYNEFGTLFNDFFHLLRYQTSLLNEELFKDNDIRKIQELLGPLFAPDILARLSSSNFSLLQKEIRNLLFKYIKTNSNVEEEQSPSTSLPQNLSQNNKHGLYQECVPRLAAKNFFKAKTQSSLEDKGSITREPPFLQSPRKSVHEIDSDYNDPFDGISTSSKAKEKITHYLHNRHYEFTPIGYKTSKYYRTPRRFLDTAEFCNIVSPASPKKNEKRKLCNKVESEEYDDNNNLPEFLLQTNT</sequence>
<keyword evidence="1" id="KW-0175">Coiled coil</keyword>
<dbReference type="HOGENOM" id="CLU_601419_0_0_1"/>
<evidence type="ECO:0000256" key="1">
    <source>
        <dbReference type="SAM" id="Coils"/>
    </source>
</evidence>
<dbReference type="AlphaFoldDB" id="G0VD50"/>